<accession>A0A154V6M9</accession>
<evidence type="ECO:0000256" key="2">
    <source>
        <dbReference type="ARBA" id="ARBA00022741"/>
    </source>
</evidence>
<dbReference type="STRING" id="580166.AUP43_15290"/>
<protein>
    <submittedName>
        <fullName evidence="7">Protein kinase</fullName>
    </submittedName>
</protein>
<dbReference type="SUPFAM" id="SSF52540">
    <property type="entry name" value="P-loop containing nucleoside triphosphate hydrolases"/>
    <property type="match status" value="1"/>
</dbReference>
<dbReference type="Gene3D" id="3.40.50.300">
    <property type="entry name" value="P-loop containing nucleotide triphosphate hydrolases"/>
    <property type="match status" value="1"/>
</dbReference>
<reference evidence="7 8" key="1">
    <citation type="submission" date="2015-12" db="EMBL/GenBank/DDBJ databases">
        <title>Genome sequence of Oceanibaculum pacificum MCCC 1A02656.</title>
        <authorList>
            <person name="Lu L."/>
            <person name="Lai Q."/>
            <person name="Shao Z."/>
            <person name="Qian P."/>
        </authorList>
    </citation>
    <scope>NUCLEOTIDE SEQUENCE [LARGE SCALE GENOMIC DNA]</scope>
    <source>
        <strain evidence="7 8">MCCC 1A02656</strain>
    </source>
</reference>
<dbReference type="GO" id="GO:0005737">
    <property type="term" value="C:cytoplasm"/>
    <property type="evidence" value="ECO:0007669"/>
    <property type="project" value="TreeGrafter"/>
</dbReference>
<organism evidence="7 8">
    <name type="scientific">Oceanibaculum pacificum</name>
    <dbReference type="NCBI Taxonomy" id="580166"/>
    <lineage>
        <taxon>Bacteria</taxon>
        <taxon>Pseudomonadati</taxon>
        <taxon>Pseudomonadota</taxon>
        <taxon>Alphaproteobacteria</taxon>
        <taxon>Rhodospirillales</taxon>
        <taxon>Oceanibaculaceae</taxon>
        <taxon>Oceanibaculum</taxon>
    </lineage>
</organism>
<dbReference type="CDD" id="cd03114">
    <property type="entry name" value="MMAA-like"/>
    <property type="match status" value="1"/>
</dbReference>
<comment type="caution">
    <text evidence="7">The sequence shown here is derived from an EMBL/GenBank/DDBJ whole genome shotgun (WGS) entry which is preliminary data.</text>
</comment>
<dbReference type="GO" id="GO:0003924">
    <property type="term" value="F:GTPase activity"/>
    <property type="evidence" value="ECO:0007669"/>
    <property type="project" value="InterPro"/>
</dbReference>
<dbReference type="Gene3D" id="1.20.5.170">
    <property type="match status" value="1"/>
</dbReference>
<dbReference type="InterPro" id="IPR027417">
    <property type="entry name" value="P-loop_NTPase"/>
</dbReference>
<dbReference type="InterPro" id="IPR003593">
    <property type="entry name" value="AAA+_ATPase"/>
</dbReference>
<comment type="similarity">
    <text evidence="1">Belongs to the SIMIBI class G3E GTPase family. ArgK/MeaB subfamily.</text>
</comment>
<comment type="catalytic activity">
    <reaction evidence="5">
        <text>GTP + H2O = GDP + phosphate + H(+)</text>
        <dbReference type="Rhea" id="RHEA:19669"/>
        <dbReference type="ChEBI" id="CHEBI:15377"/>
        <dbReference type="ChEBI" id="CHEBI:15378"/>
        <dbReference type="ChEBI" id="CHEBI:37565"/>
        <dbReference type="ChEBI" id="CHEBI:43474"/>
        <dbReference type="ChEBI" id="CHEBI:58189"/>
    </reaction>
</comment>
<dbReference type="GO" id="GO:0016301">
    <property type="term" value="F:kinase activity"/>
    <property type="evidence" value="ECO:0007669"/>
    <property type="project" value="UniProtKB-KW"/>
</dbReference>
<dbReference type="NCBIfam" id="NF006958">
    <property type="entry name" value="PRK09435.1"/>
    <property type="match status" value="1"/>
</dbReference>
<dbReference type="PANTHER" id="PTHR23408">
    <property type="entry name" value="METHYLMALONYL-COA MUTASE"/>
    <property type="match status" value="1"/>
</dbReference>
<evidence type="ECO:0000313" key="8">
    <source>
        <dbReference type="Proteomes" id="UP000076400"/>
    </source>
</evidence>
<name>A0A154V6M9_9PROT</name>
<evidence type="ECO:0000259" key="6">
    <source>
        <dbReference type="SMART" id="SM00382"/>
    </source>
</evidence>
<dbReference type="InterPro" id="IPR005129">
    <property type="entry name" value="GTPase_ArgK"/>
</dbReference>
<dbReference type="PANTHER" id="PTHR23408:SF3">
    <property type="entry name" value="METHYLMALONIC ACIDURIA TYPE A PROTEIN, MITOCHONDRIAL"/>
    <property type="match status" value="1"/>
</dbReference>
<dbReference type="Pfam" id="PF03308">
    <property type="entry name" value="MeaB"/>
    <property type="match status" value="1"/>
</dbReference>
<dbReference type="AlphaFoldDB" id="A0A154V6M9"/>
<keyword evidence="7" id="KW-0808">Transferase</keyword>
<evidence type="ECO:0000256" key="5">
    <source>
        <dbReference type="ARBA" id="ARBA00048548"/>
    </source>
</evidence>
<evidence type="ECO:0000256" key="4">
    <source>
        <dbReference type="ARBA" id="ARBA00023134"/>
    </source>
</evidence>
<dbReference type="NCBIfam" id="TIGR00750">
    <property type="entry name" value="lao"/>
    <property type="match status" value="1"/>
</dbReference>
<gene>
    <name evidence="7" type="ORF">AUP43_15290</name>
</gene>
<keyword evidence="7" id="KW-0418">Kinase</keyword>
<keyword evidence="2" id="KW-0547">Nucleotide-binding</keyword>
<dbReference type="FunFam" id="3.40.50.300:FF:000647">
    <property type="entry name" value="Methylmalonic aciduria type A homolog, mitochondrial"/>
    <property type="match status" value="1"/>
</dbReference>
<dbReference type="OrthoDB" id="9778292at2"/>
<keyword evidence="3" id="KW-0378">Hydrolase</keyword>
<dbReference type="SMART" id="SM00382">
    <property type="entry name" value="AAA"/>
    <property type="match status" value="1"/>
</dbReference>
<evidence type="ECO:0000256" key="1">
    <source>
        <dbReference type="ARBA" id="ARBA00009625"/>
    </source>
</evidence>
<dbReference type="EMBL" id="LPXN01000180">
    <property type="protein sequence ID" value="KZC97025.1"/>
    <property type="molecule type" value="Genomic_DNA"/>
</dbReference>
<keyword evidence="4" id="KW-0342">GTP-binding</keyword>
<evidence type="ECO:0000313" key="7">
    <source>
        <dbReference type="EMBL" id="KZC97025.1"/>
    </source>
</evidence>
<sequence>MTGPAFDPELIAADLLSGDRRALARGITLVESTRDDHRRLAETLLGAVMARSGDSIRLGISGVPGVGKSTFIEAFGGHLIAQGHRVAVLAVDPSSARSRGSILGDKTRMELLARNPSAFIRPSPAAGTLGGVARRTREAMLLCEAAGFDVVIVETVGVGQSETAVADMVDMFLLLLLPAGGDELQGIKKGIVELADLIVVNKADGELDKAANRAVSDYRNALALIRAGSAHWKPPVLRCSALEGTGIEDIWQTIGKYRNAMAAAGQFQRRRAEQARAWMWNEVQESLMLALRHHPAVRDALPELESRVLAGDLPPALAARDLVARFLGKDSDRDGLTG</sequence>
<dbReference type="GO" id="GO:0005525">
    <property type="term" value="F:GTP binding"/>
    <property type="evidence" value="ECO:0007669"/>
    <property type="project" value="UniProtKB-KW"/>
</dbReference>
<keyword evidence="8" id="KW-1185">Reference proteome</keyword>
<feature type="domain" description="AAA+ ATPase" evidence="6">
    <location>
        <begin position="54"/>
        <end position="226"/>
    </location>
</feature>
<dbReference type="RefSeq" id="WP_067560376.1">
    <property type="nucleotide sequence ID" value="NZ_LPXN01000180.1"/>
</dbReference>
<dbReference type="Proteomes" id="UP000076400">
    <property type="component" value="Unassembled WGS sequence"/>
</dbReference>
<proteinExistence type="inferred from homology"/>
<dbReference type="Gene3D" id="1.10.287.130">
    <property type="match status" value="1"/>
</dbReference>
<evidence type="ECO:0000256" key="3">
    <source>
        <dbReference type="ARBA" id="ARBA00022801"/>
    </source>
</evidence>